<evidence type="ECO:0000259" key="2">
    <source>
        <dbReference type="Pfam" id="PF11716"/>
    </source>
</evidence>
<dbReference type="NCBIfam" id="TIGR03086">
    <property type="entry name" value="TIGR03086 family metal-binding protein"/>
    <property type="match status" value="1"/>
</dbReference>
<dbReference type="SUPFAM" id="SSF109854">
    <property type="entry name" value="DinB/YfiT-like putative metalloenzymes"/>
    <property type="match status" value="1"/>
</dbReference>
<proteinExistence type="predicted"/>
<dbReference type="InterPro" id="IPR034660">
    <property type="entry name" value="DinB/YfiT-like"/>
</dbReference>
<dbReference type="RefSeq" id="WP_310951903.1">
    <property type="nucleotide sequence ID" value="NZ_JAVLUS010000019.1"/>
</dbReference>
<dbReference type="Pfam" id="PF11716">
    <property type="entry name" value="MDMPI_N"/>
    <property type="match status" value="1"/>
</dbReference>
<reference evidence="3 4" key="1">
    <citation type="submission" date="2023-08" db="EMBL/GenBank/DDBJ databases">
        <title>Bioegradation of LLDPE and BLDPE plastic by marine bacteria from coast plastic debris.</title>
        <authorList>
            <person name="Rong Z."/>
        </authorList>
    </citation>
    <scope>NUCLEOTIDE SEQUENCE [LARGE SCALE GENOMIC DNA]</scope>
    <source>
        <strain evidence="3 4">Z-2</strain>
    </source>
</reference>
<evidence type="ECO:0000313" key="3">
    <source>
        <dbReference type="EMBL" id="MDS1116048.1"/>
    </source>
</evidence>
<sequence>MSTDNPRARSISAAADHMLAMTAAIADAELARPTPCRDLDLAALLTHVDGLSQAFSAAARKDFGPLTSTPPDPAQDQQSVLPPEWRDDMRRHVDDLATSWDDDAAWEGVTQAGGVELPAEIMGMVALSELVLHGWDVARATGVSFEVPDEVLQIVFDFHFPPQPQDERDGMFGPVVEVPDDAPLVDRLAGLTGRDPRWPRTNTQN</sequence>
<dbReference type="InterPro" id="IPR024344">
    <property type="entry name" value="MDMPI_metal-binding"/>
</dbReference>
<dbReference type="InterPro" id="IPR017520">
    <property type="entry name" value="CHP03086"/>
</dbReference>
<name>A0ABU2GX58_9ACTN</name>
<comment type="caution">
    <text evidence="3">The sequence shown here is derived from an EMBL/GenBank/DDBJ whole genome shotgun (WGS) entry which is preliminary data.</text>
</comment>
<evidence type="ECO:0000313" key="4">
    <source>
        <dbReference type="Proteomes" id="UP001265083"/>
    </source>
</evidence>
<feature type="domain" description="Mycothiol-dependent maleylpyruvate isomerase metal-binding" evidence="2">
    <location>
        <begin position="13"/>
        <end position="138"/>
    </location>
</feature>
<gene>
    <name evidence="3" type="ORF">RD149_20090</name>
</gene>
<accession>A0ABU2GX58</accession>
<keyword evidence="4" id="KW-1185">Reference proteome</keyword>
<evidence type="ECO:0000256" key="1">
    <source>
        <dbReference type="SAM" id="MobiDB-lite"/>
    </source>
</evidence>
<protein>
    <submittedName>
        <fullName evidence="3">TIGR03086 family metal-binding protein</fullName>
    </submittedName>
</protein>
<dbReference type="InterPro" id="IPR017517">
    <property type="entry name" value="Maleyloyr_isom"/>
</dbReference>
<dbReference type="Gene3D" id="1.20.120.450">
    <property type="entry name" value="dinb family like domain"/>
    <property type="match status" value="1"/>
</dbReference>
<dbReference type="Proteomes" id="UP001265083">
    <property type="component" value="Unassembled WGS sequence"/>
</dbReference>
<dbReference type="NCBIfam" id="TIGR03083">
    <property type="entry name" value="maleylpyruvate isomerase family mycothiol-dependent enzyme"/>
    <property type="match status" value="1"/>
</dbReference>
<dbReference type="EMBL" id="JAVLUS010000019">
    <property type="protein sequence ID" value="MDS1116048.1"/>
    <property type="molecule type" value="Genomic_DNA"/>
</dbReference>
<organism evidence="3 4">
    <name type="scientific">Gordonia westfalica</name>
    <dbReference type="NCBI Taxonomy" id="158898"/>
    <lineage>
        <taxon>Bacteria</taxon>
        <taxon>Bacillati</taxon>
        <taxon>Actinomycetota</taxon>
        <taxon>Actinomycetes</taxon>
        <taxon>Mycobacteriales</taxon>
        <taxon>Gordoniaceae</taxon>
        <taxon>Gordonia</taxon>
    </lineage>
</organism>
<feature type="region of interest" description="Disordered" evidence="1">
    <location>
        <begin position="62"/>
        <end position="81"/>
    </location>
</feature>